<keyword evidence="3" id="KW-1185">Reference proteome</keyword>
<feature type="region of interest" description="Disordered" evidence="1">
    <location>
        <begin position="492"/>
        <end position="725"/>
    </location>
</feature>
<reference evidence="3" key="1">
    <citation type="journal article" date="2018" name="Nat. Microbiol.">
        <title>Leveraging single-cell genomics to expand the fungal tree of life.</title>
        <authorList>
            <person name="Ahrendt S.R."/>
            <person name="Quandt C.A."/>
            <person name="Ciobanu D."/>
            <person name="Clum A."/>
            <person name="Salamov A."/>
            <person name="Andreopoulos B."/>
            <person name="Cheng J.F."/>
            <person name="Woyke T."/>
            <person name="Pelin A."/>
            <person name="Henrissat B."/>
            <person name="Reynolds N.K."/>
            <person name="Benny G.L."/>
            <person name="Smith M.E."/>
            <person name="James T.Y."/>
            <person name="Grigoriev I.V."/>
        </authorList>
    </citation>
    <scope>NUCLEOTIDE SEQUENCE [LARGE SCALE GENOMIC DNA]</scope>
    <source>
        <strain evidence="3">RSA 468</strain>
    </source>
</reference>
<organism evidence="2 3">
    <name type="scientific">Dimargaris cristalligena</name>
    <dbReference type="NCBI Taxonomy" id="215637"/>
    <lineage>
        <taxon>Eukaryota</taxon>
        <taxon>Fungi</taxon>
        <taxon>Fungi incertae sedis</taxon>
        <taxon>Zoopagomycota</taxon>
        <taxon>Kickxellomycotina</taxon>
        <taxon>Dimargaritomycetes</taxon>
        <taxon>Dimargaritales</taxon>
        <taxon>Dimargaritaceae</taxon>
        <taxon>Dimargaris</taxon>
    </lineage>
</organism>
<feature type="compositionally biased region" description="Polar residues" evidence="1">
    <location>
        <begin position="662"/>
        <end position="673"/>
    </location>
</feature>
<feature type="compositionally biased region" description="Polar residues" evidence="1">
    <location>
        <begin position="326"/>
        <end position="336"/>
    </location>
</feature>
<feature type="compositionally biased region" description="Polar residues" evidence="1">
    <location>
        <begin position="613"/>
        <end position="630"/>
    </location>
</feature>
<dbReference type="EMBL" id="ML002291">
    <property type="protein sequence ID" value="RKP39184.1"/>
    <property type="molecule type" value="Genomic_DNA"/>
</dbReference>
<gene>
    <name evidence="2" type="ORF">BJ085DRAFT_33914</name>
</gene>
<evidence type="ECO:0000256" key="1">
    <source>
        <dbReference type="SAM" id="MobiDB-lite"/>
    </source>
</evidence>
<feature type="region of interest" description="Disordered" evidence="1">
    <location>
        <begin position="308"/>
        <end position="346"/>
    </location>
</feature>
<feature type="region of interest" description="Disordered" evidence="1">
    <location>
        <begin position="244"/>
        <end position="288"/>
    </location>
</feature>
<dbReference type="Proteomes" id="UP000268162">
    <property type="component" value="Unassembled WGS sequence"/>
</dbReference>
<feature type="compositionally biased region" description="Polar residues" evidence="1">
    <location>
        <begin position="529"/>
        <end position="541"/>
    </location>
</feature>
<feature type="compositionally biased region" description="Basic and acidic residues" evidence="1">
    <location>
        <begin position="1"/>
        <end position="11"/>
    </location>
</feature>
<feature type="compositionally biased region" description="Polar residues" evidence="1">
    <location>
        <begin position="681"/>
        <end position="693"/>
    </location>
</feature>
<feature type="compositionally biased region" description="Polar residues" evidence="1">
    <location>
        <begin position="702"/>
        <end position="725"/>
    </location>
</feature>
<feature type="region of interest" description="Disordered" evidence="1">
    <location>
        <begin position="381"/>
        <end position="415"/>
    </location>
</feature>
<dbReference type="AlphaFoldDB" id="A0A4P9ZZH5"/>
<evidence type="ECO:0000313" key="3">
    <source>
        <dbReference type="Proteomes" id="UP000268162"/>
    </source>
</evidence>
<sequence>MFRGREGRESRPTTPSGQHIYEPTLPMLPSIAGVPSNKISSRARVNKANIIGPSSQGYHPTPLYPRELSPLDAYTLDNSSQVSRASQWATNSATTPLAPSRSSSEFSNGSYATRPYEPAPYTPSHVPTSYSRFAPSRVGYGSQDSHRPTLEAPHVLSHASSEAIYSVRHRPLPPSPFSQAPFSSSPNQLSPLEQVMASEGATPRPRVASMAAIPSVEFSPTHPFPTLPRSPTSVLDLAPPSYDLTSYGSDSSPESPEFRHRSISKVFSEDGSRPVPTGPNARILKPRPETAFSHSSYALSHVSGGEADVLSEEWGPGREHRAGSHISDTNGNSAPNDQAHEARSNRKLEDLKITNESLLTVNRMYEDKIRTQRQRIVTLEQQLGIRPSGPDQSTDDPDFPSGSAEGDLMETDGSTNELQDEASLLAHDPLFQAIIVRIELMIQTGKQAITYTPGFNAGKVLSHSEVLQLEAEKNVDPSSSGTVVDQSVLDLINDDDEPDKNPPRADTPVDQSSDDEASDSEPSPARESVSFTLTTPLSSPRSEVPLDQPPTPLADDSTNLDPFVSPRLLSQRPRNGLAVTSNHEAPNMPRTRGRPTDARPPPSSRAGVRGTPARNSSFTATNGSQTSPAPGSSRRPLRSTPSAGALGGMAAANPSEPARINPSLTTTPRSAAPTSRRPGITPSSNKLAAVSNTRPDRMRPPSRSQTPIHSVTRSQRSYSTSRNPA</sequence>
<accession>A0A4P9ZZH5</accession>
<name>A0A4P9ZZH5_9FUNG</name>
<feature type="region of interest" description="Disordered" evidence="1">
    <location>
        <begin position="85"/>
        <end position="111"/>
    </location>
</feature>
<protein>
    <submittedName>
        <fullName evidence="2">Uncharacterized protein</fullName>
    </submittedName>
</protein>
<feature type="region of interest" description="Disordered" evidence="1">
    <location>
        <begin position="1"/>
        <end position="28"/>
    </location>
</feature>
<proteinExistence type="predicted"/>
<evidence type="ECO:0000313" key="2">
    <source>
        <dbReference type="EMBL" id="RKP39184.1"/>
    </source>
</evidence>
<feature type="compositionally biased region" description="Polar residues" evidence="1">
    <location>
        <begin position="244"/>
        <end position="254"/>
    </location>
</feature>